<evidence type="ECO:0000256" key="5">
    <source>
        <dbReference type="ARBA" id="ARBA00022723"/>
    </source>
</evidence>
<dbReference type="Proteomes" id="UP000831537">
    <property type="component" value="Chromosome"/>
</dbReference>
<feature type="binding site" evidence="18">
    <location>
        <position position="126"/>
    </location>
    <ligand>
        <name>K(+)</name>
        <dbReference type="ChEBI" id="CHEBI:29103"/>
    </ligand>
</feature>
<feature type="binding site" evidence="18">
    <location>
        <position position="159"/>
    </location>
    <ligand>
        <name>(6S)-NADPHX</name>
        <dbReference type="ChEBI" id="CHEBI:64076"/>
    </ligand>
</feature>
<comment type="catalytic activity">
    <reaction evidence="15 17 19">
        <text>(6S)-NADHX + ADP = AMP + phosphate + NADH + H(+)</text>
        <dbReference type="Rhea" id="RHEA:32223"/>
        <dbReference type="ChEBI" id="CHEBI:15378"/>
        <dbReference type="ChEBI" id="CHEBI:43474"/>
        <dbReference type="ChEBI" id="CHEBI:57945"/>
        <dbReference type="ChEBI" id="CHEBI:64074"/>
        <dbReference type="ChEBI" id="CHEBI:456215"/>
        <dbReference type="ChEBI" id="CHEBI:456216"/>
        <dbReference type="EC" id="4.2.1.136"/>
    </reaction>
</comment>
<evidence type="ECO:0000256" key="1">
    <source>
        <dbReference type="ARBA" id="ARBA00000013"/>
    </source>
</evidence>
<evidence type="ECO:0000259" key="20">
    <source>
        <dbReference type="PROSITE" id="PS51383"/>
    </source>
</evidence>
<evidence type="ECO:0000256" key="11">
    <source>
        <dbReference type="ARBA" id="ARBA00023235"/>
    </source>
</evidence>
<dbReference type="CDD" id="cd01171">
    <property type="entry name" value="YXKO-related"/>
    <property type="match status" value="1"/>
</dbReference>
<evidence type="ECO:0000256" key="12">
    <source>
        <dbReference type="ARBA" id="ARBA00023239"/>
    </source>
</evidence>
<dbReference type="InterPro" id="IPR004443">
    <property type="entry name" value="YjeF_N_dom"/>
</dbReference>
<dbReference type="InterPro" id="IPR036652">
    <property type="entry name" value="YjeF_N_dom_sf"/>
</dbReference>
<name>A0ABY4GJA3_9BACI</name>
<evidence type="ECO:0000259" key="21">
    <source>
        <dbReference type="PROSITE" id="PS51385"/>
    </source>
</evidence>
<protein>
    <recommendedName>
        <fullName evidence="19">Bifunctional NAD(P)H-hydrate repair enzyme</fullName>
    </recommendedName>
    <alternativeName>
        <fullName evidence="19">Nicotinamide nucleotide repair protein</fullName>
    </alternativeName>
    <domain>
        <recommendedName>
            <fullName evidence="19">ADP-dependent (S)-NAD(P)H-hydrate dehydratase</fullName>
            <ecNumber evidence="19">4.2.1.136</ecNumber>
        </recommendedName>
        <alternativeName>
            <fullName evidence="19">ADP-dependent NAD(P)HX dehydratase</fullName>
        </alternativeName>
    </domain>
    <domain>
        <recommendedName>
            <fullName evidence="19">NAD(P)H-hydrate epimerase</fullName>
            <ecNumber evidence="19">5.1.99.6</ecNumber>
        </recommendedName>
    </domain>
</protein>
<dbReference type="PROSITE" id="PS51385">
    <property type="entry name" value="YJEF_N"/>
    <property type="match status" value="1"/>
</dbReference>
<keyword evidence="7 17" id="KW-0067">ATP-binding</keyword>
<evidence type="ECO:0000256" key="13">
    <source>
        <dbReference type="ARBA" id="ARBA00023268"/>
    </source>
</evidence>
<gene>
    <name evidence="18" type="primary">nnrE</name>
    <name evidence="17" type="synonym">nnrD</name>
    <name evidence="22" type="ORF">MUN87_16405</name>
</gene>
<evidence type="ECO:0000256" key="4">
    <source>
        <dbReference type="ARBA" id="ARBA00009524"/>
    </source>
</evidence>
<comment type="function">
    <text evidence="17">Catalyzes the dehydration of the S-form of NAD(P)HX at the expense of ADP, which is converted to AMP. Together with NAD(P)HX epimerase, which catalyzes the epimerization of the S- and R-forms, the enzyme allows the repair of both epimers of NAD(P)HX, a damaged form of NAD(P)H that is a result of enzymatic or heat-dependent hydration.</text>
</comment>
<organism evidence="22 23">
    <name type="scientific">Gracilibacillus salinarum</name>
    <dbReference type="NCBI Taxonomy" id="2932255"/>
    <lineage>
        <taxon>Bacteria</taxon>
        <taxon>Bacillati</taxon>
        <taxon>Bacillota</taxon>
        <taxon>Bacilli</taxon>
        <taxon>Bacillales</taxon>
        <taxon>Bacillaceae</taxon>
        <taxon>Gracilibacillus</taxon>
    </lineage>
</organism>
<evidence type="ECO:0000256" key="3">
    <source>
        <dbReference type="ARBA" id="ARBA00006001"/>
    </source>
</evidence>
<dbReference type="EMBL" id="CP095071">
    <property type="protein sequence ID" value="UOQ84276.1"/>
    <property type="molecule type" value="Genomic_DNA"/>
</dbReference>
<dbReference type="SUPFAM" id="SSF64153">
    <property type="entry name" value="YjeF N-terminal domain-like"/>
    <property type="match status" value="1"/>
</dbReference>
<dbReference type="PANTHER" id="PTHR12592:SF0">
    <property type="entry name" value="ATP-DEPENDENT (S)-NAD(P)H-HYDRATE DEHYDRATASE"/>
    <property type="match status" value="1"/>
</dbReference>
<comment type="function">
    <text evidence="18">Catalyzes the epimerization of the S- and R-forms of NAD(P)HX, a damaged form of NAD(P)H that is a result of enzymatic or heat-dependent hydration. This is a prerequisite for the S-specific NAD(P)H-hydrate dehydratase to allow the repair of both epimers of NAD(P)HX.</text>
</comment>
<dbReference type="InterPro" id="IPR017953">
    <property type="entry name" value="Carbohydrate_kinase_pred_CS"/>
</dbReference>
<dbReference type="PANTHER" id="PTHR12592">
    <property type="entry name" value="ATP-DEPENDENT (S)-NAD(P)H-HYDRATE DEHYDRATASE FAMILY MEMBER"/>
    <property type="match status" value="1"/>
</dbReference>
<keyword evidence="10 17" id="KW-0520">NAD</keyword>
<comment type="similarity">
    <text evidence="18">Belongs to the NnrE/AIBP family.</text>
</comment>
<comment type="catalytic activity">
    <reaction evidence="16 17 19">
        <text>(6S)-NADPHX + ADP = AMP + phosphate + NADPH + H(+)</text>
        <dbReference type="Rhea" id="RHEA:32235"/>
        <dbReference type="ChEBI" id="CHEBI:15378"/>
        <dbReference type="ChEBI" id="CHEBI:43474"/>
        <dbReference type="ChEBI" id="CHEBI:57783"/>
        <dbReference type="ChEBI" id="CHEBI:64076"/>
        <dbReference type="ChEBI" id="CHEBI:456215"/>
        <dbReference type="ChEBI" id="CHEBI:456216"/>
        <dbReference type="EC" id="4.2.1.136"/>
    </reaction>
</comment>
<dbReference type="InterPro" id="IPR000631">
    <property type="entry name" value="CARKD"/>
</dbReference>
<feature type="binding site" evidence="18">
    <location>
        <begin position="57"/>
        <end position="61"/>
    </location>
    <ligand>
        <name>(6S)-NADPHX</name>
        <dbReference type="ChEBI" id="CHEBI:64076"/>
    </ligand>
</feature>
<proteinExistence type="inferred from homology"/>
<feature type="binding site" evidence="18">
    <location>
        <position position="162"/>
    </location>
    <ligand>
        <name>K(+)</name>
        <dbReference type="ChEBI" id="CHEBI:29103"/>
    </ligand>
</feature>
<evidence type="ECO:0000256" key="6">
    <source>
        <dbReference type="ARBA" id="ARBA00022741"/>
    </source>
</evidence>
<feature type="binding site" evidence="17">
    <location>
        <position position="326"/>
    </location>
    <ligand>
        <name>(6S)-NADPHX</name>
        <dbReference type="ChEBI" id="CHEBI:64076"/>
    </ligand>
</feature>
<keyword evidence="8 17" id="KW-0521">NADP</keyword>
<feature type="binding site" evidence="17">
    <location>
        <begin position="412"/>
        <end position="416"/>
    </location>
    <ligand>
        <name>AMP</name>
        <dbReference type="ChEBI" id="CHEBI:456215"/>
    </ligand>
</feature>
<dbReference type="PROSITE" id="PS01050">
    <property type="entry name" value="YJEF_C_2"/>
    <property type="match status" value="1"/>
</dbReference>
<feature type="binding site" evidence="18">
    <location>
        <position position="58"/>
    </location>
    <ligand>
        <name>K(+)</name>
        <dbReference type="ChEBI" id="CHEBI:29103"/>
    </ligand>
</feature>
<keyword evidence="12 17" id="KW-0456">Lyase</keyword>
<evidence type="ECO:0000256" key="8">
    <source>
        <dbReference type="ARBA" id="ARBA00022857"/>
    </source>
</evidence>
<keyword evidence="5 18" id="KW-0479">Metal-binding</keyword>
<dbReference type="SUPFAM" id="SSF53613">
    <property type="entry name" value="Ribokinase-like"/>
    <property type="match status" value="1"/>
</dbReference>
<dbReference type="PROSITE" id="PS51383">
    <property type="entry name" value="YJEF_C_3"/>
    <property type="match status" value="1"/>
</dbReference>
<dbReference type="PIRSF" id="PIRSF017184">
    <property type="entry name" value="Nnr"/>
    <property type="match status" value="1"/>
</dbReference>
<sequence length="503" mass="55034">MYIVTAEEMYEIDRYAIEKGGIEGKILMENAGSQVAQQLTQTFTKREKMAVLVGSGNNGGDGFVIARYLAEKGFDVTVFQLVADEKIKGDAAFHKHLWLNTSHPLYQITEPLELKQHLCAYDIIIDAILGIGVLGEIREPIRSFINVINQSGLVKVAIDIPSGLPANEGIHVDKAIKADLTYIIDAPKTTVFLEDTSRYYGKWQVMNIGIPDAAHQSCNPNHLWRKKDVLASFPKRDLYAHKGSNGKGMVIGGQALMPGSILLSARAALRSGAGLITVATVRENIPIVASQCVEATYHLLEGFSGGFQSRNREAFQQMDAIAFGMGIGRQNATMLRELLESTTCPVLIDADGLYHWKDLLRSQVKRDAPTVITPHFGEMAMLTDRSVAELKQNPFSISRQFAQQHQVYVVLKGKNTIITAPDGEQIVSDQGNAGLAKGGTGDVLSGILLTMLMQHQNVLIALANGCYLHGTSAEYLVEEKHSEIDLLATDVIEGLSQVFRTLS</sequence>
<comment type="cofactor">
    <cofactor evidence="17">
        <name>Mg(2+)</name>
        <dbReference type="ChEBI" id="CHEBI:18420"/>
    </cofactor>
</comment>
<evidence type="ECO:0000256" key="2">
    <source>
        <dbReference type="ARBA" id="ARBA00000909"/>
    </source>
</evidence>
<dbReference type="Pfam" id="PF03853">
    <property type="entry name" value="YjeF_N"/>
    <property type="match status" value="1"/>
</dbReference>
<dbReference type="RefSeq" id="WP_244741776.1">
    <property type="nucleotide sequence ID" value="NZ_CP095071.1"/>
</dbReference>
<feature type="binding site" evidence="17">
    <location>
        <position position="442"/>
    </location>
    <ligand>
        <name>(6S)-NADPHX</name>
        <dbReference type="ChEBI" id="CHEBI:64076"/>
    </ligand>
</feature>
<accession>A0ABY4GJA3</accession>
<feature type="domain" description="YjeF C-terminal" evidence="20">
    <location>
        <begin position="225"/>
        <end position="502"/>
    </location>
</feature>
<evidence type="ECO:0000256" key="18">
    <source>
        <dbReference type="HAMAP-Rule" id="MF_01966"/>
    </source>
</evidence>
<keyword evidence="6 17" id="KW-0547">Nucleotide-binding</keyword>
<dbReference type="NCBIfam" id="TIGR00197">
    <property type="entry name" value="yjeF_nterm"/>
    <property type="match status" value="1"/>
</dbReference>
<comment type="similarity">
    <text evidence="3 19">In the N-terminal section; belongs to the NnrE/AIBP family.</text>
</comment>
<dbReference type="HAMAP" id="MF_01966">
    <property type="entry name" value="NADHX_epimerase"/>
    <property type="match status" value="1"/>
</dbReference>
<evidence type="ECO:0000256" key="10">
    <source>
        <dbReference type="ARBA" id="ARBA00023027"/>
    </source>
</evidence>
<evidence type="ECO:0000256" key="14">
    <source>
        <dbReference type="ARBA" id="ARBA00025153"/>
    </source>
</evidence>
<comment type="caution">
    <text evidence="17">Lacks conserved residue(s) required for the propagation of feature annotation.</text>
</comment>
<reference evidence="22 23" key="1">
    <citation type="submission" date="2022-04" db="EMBL/GenBank/DDBJ databases">
        <title>Gracilibacillus sp. isolated from saltern.</title>
        <authorList>
            <person name="Won M."/>
            <person name="Lee C.-M."/>
            <person name="Woen H.-Y."/>
            <person name="Kwon S.-W."/>
        </authorList>
    </citation>
    <scope>NUCLEOTIDE SEQUENCE [LARGE SCALE GENOMIC DNA]</scope>
    <source>
        <strain evidence="22 23">SSPM10-3</strain>
    </source>
</reference>
<keyword evidence="23" id="KW-1185">Reference proteome</keyword>
<evidence type="ECO:0000256" key="7">
    <source>
        <dbReference type="ARBA" id="ARBA00022840"/>
    </source>
</evidence>
<keyword evidence="11 18" id="KW-0413">Isomerase</keyword>
<comment type="cofactor">
    <cofactor evidence="18 19">
        <name>K(+)</name>
        <dbReference type="ChEBI" id="CHEBI:29103"/>
    </cofactor>
    <text evidence="18 19">Binds 1 potassium ion per subunit.</text>
</comment>
<evidence type="ECO:0000256" key="17">
    <source>
        <dbReference type="HAMAP-Rule" id="MF_01965"/>
    </source>
</evidence>
<keyword evidence="13" id="KW-0511">Multifunctional enzyme</keyword>
<evidence type="ECO:0000313" key="22">
    <source>
        <dbReference type="EMBL" id="UOQ84276.1"/>
    </source>
</evidence>
<dbReference type="Gene3D" id="3.40.1190.20">
    <property type="match status" value="1"/>
</dbReference>
<dbReference type="HAMAP" id="MF_01965">
    <property type="entry name" value="NADHX_dehydratase"/>
    <property type="match status" value="1"/>
</dbReference>
<dbReference type="EC" id="4.2.1.136" evidence="19"/>
<dbReference type="InterPro" id="IPR029056">
    <property type="entry name" value="Ribokinase-like"/>
</dbReference>
<keyword evidence="9 18" id="KW-0630">Potassium</keyword>
<comment type="function">
    <text evidence="14 19">Bifunctional enzyme that catalyzes the epimerization of the S- and R-forms of NAD(P)HX and the dehydration of the S-form of NAD(P)HX at the expense of ADP, which is converted to AMP. This allows the repair of both epimers of NAD(P)HX, a damaged form of NAD(P)H that is a result of enzymatic or heat-dependent hydration.</text>
</comment>
<comment type="catalytic activity">
    <reaction evidence="1 18 19">
        <text>(6R)-NADHX = (6S)-NADHX</text>
        <dbReference type="Rhea" id="RHEA:32215"/>
        <dbReference type="ChEBI" id="CHEBI:64074"/>
        <dbReference type="ChEBI" id="CHEBI:64075"/>
        <dbReference type="EC" id="5.1.99.6"/>
    </reaction>
</comment>
<feature type="binding site" evidence="17">
    <location>
        <position position="375"/>
    </location>
    <ligand>
        <name>(6S)-NADPHX</name>
        <dbReference type="ChEBI" id="CHEBI:64076"/>
    </ligand>
</feature>
<evidence type="ECO:0000313" key="23">
    <source>
        <dbReference type="Proteomes" id="UP000831537"/>
    </source>
</evidence>
<comment type="similarity">
    <text evidence="4 19">In the C-terminal section; belongs to the NnrD/CARKD family.</text>
</comment>
<evidence type="ECO:0000256" key="9">
    <source>
        <dbReference type="ARBA" id="ARBA00022958"/>
    </source>
</evidence>
<feature type="domain" description="YjeF N-terminal" evidence="21">
    <location>
        <begin position="9"/>
        <end position="216"/>
    </location>
</feature>
<dbReference type="Gene3D" id="3.40.50.10260">
    <property type="entry name" value="YjeF N-terminal domain"/>
    <property type="match status" value="1"/>
</dbReference>
<dbReference type="Pfam" id="PF01256">
    <property type="entry name" value="Carb_kinase"/>
    <property type="match status" value="1"/>
</dbReference>
<comment type="similarity">
    <text evidence="17">Belongs to the NnrD/CARKD family.</text>
</comment>
<evidence type="ECO:0000256" key="16">
    <source>
        <dbReference type="ARBA" id="ARBA00049209"/>
    </source>
</evidence>
<evidence type="ECO:0000256" key="19">
    <source>
        <dbReference type="PIRNR" id="PIRNR017184"/>
    </source>
</evidence>
<evidence type="ECO:0000256" key="15">
    <source>
        <dbReference type="ARBA" id="ARBA00048238"/>
    </source>
</evidence>
<feature type="binding site" evidence="17">
    <location>
        <position position="441"/>
    </location>
    <ligand>
        <name>AMP</name>
        <dbReference type="ChEBI" id="CHEBI:456215"/>
    </ligand>
</feature>
<feature type="binding site" evidence="18">
    <location>
        <begin position="130"/>
        <end position="136"/>
    </location>
    <ligand>
        <name>(6S)-NADPHX</name>
        <dbReference type="ChEBI" id="CHEBI:64076"/>
    </ligand>
</feature>
<dbReference type="InterPro" id="IPR030677">
    <property type="entry name" value="Nnr"/>
</dbReference>
<dbReference type="NCBIfam" id="TIGR00196">
    <property type="entry name" value="yjeF_cterm"/>
    <property type="match status" value="1"/>
</dbReference>
<comment type="catalytic activity">
    <reaction evidence="2 18 19">
        <text>(6R)-NADPHX = (6S)-NADPHX</text>
        <dbReference type="Rhea" id="RHEA:32227"/>
        <dbReference type="ChEBI" id="CHEBI:64076"/>
        <dbReference type="ChEBI" id="CHEBI:64077"/>
        <dbReference type="EC" id="5.1.99.6"/>
    </reaction>
</comment>
<dbReference type="EC" id="5.1.99.6" evidence="19"/>
<comment type="subunit">
    <text evidence="17">Homotetramer.</text>
</comment>